<feature type="non-terminal residue" evidence="2">
    <location>
        <position position="373"/>
    </location>
</feature>
<dbReference type="Proteomes" id="UP000789572">
    <property type="component" value="Unassembled WGS sequence"/>
</dbReference>
<sequence length="373" mass="41734">MTSQQKKKRFSFFVSPPRSPVLSPTTNHSVLSLTTTDPDGLFDRANVSKSVDALERLVSAADTYRDLITRLTKASKAFSKALKEYGHCKGMEERHVMCLQSTSQFYDGLADVQGRLYKVLQKDFDILMKFWDKYSKKAIKDERAHDNNVTDLDKLIKKTGKDYEKQSKRDNKAAVESHEKYISTLTSLGAEIAQKRKEYAIQLTQREKRAYSMIAQIVCRLAEAQFASFNDSLKKCGPNITKMKEWAPFAGENMPPPQELKDLIDNDNKDDDIEQAQSETLSKISSKINTASQASQSTLFGDQSSRESYSSTASSKQLASNAQLSSQSIDSNAAFTEESLSFPIPPARFPNVKPASADTELTLSLDRLDSLQS</sequence>
<accession>A0A9N9G3Z3</accession>
<dbReference type="EMBL" id="CAJVPJ010001181">
    <property type="protein sequence ID" value="CAG8579908.1"/>
    <property type="molecule type" value="Genomic_DNA"/>
</dbReference>
<comment type="caution">
    <text evidence="2">The sequence shown here is derived from an EMBL/GenBank/DDBJ whole genome shotgun (WGS) entry which is preliminary data.</text>
</comment>
<reference evidence="2" key="1">
    <citation type="submission" date="2021-06" db="EMBL/GenBank/DDBJ databases">
        <authorList>
            <person name="Kallberg Y."/>
            <person name="Tangrot J."/>
            <person name="Rosling A."/>
        </authorList>
    </citation>
    <scope>NUCLEOTIDE SEQUENCE</scope>
    <source>
        <strain evidence="2">IA702</strain>
    </source>
</reference>
<proteinExistence type="predicted"/>
<evidence type="ECO:0000256" key="1">
    <source>
        <dbReference type="SAM" id="MobiDB-lite"/>
    </source>
</evidence>
<dbReference type="GO" id="GO:0005543">
    <property type="term" value="F:phospholipid binding"/>
    <property type="evidence" value="ECO:0007669"/>
    <property type="project" value="InterPro"/>
</dbReference>
<dbReference type="GO" id="GO:0000329">
    <property type="term" value="C:fungal-type vacuole membrane"/>
    <property type="evidence" value="ECO:0007669"/>
    <property type="project" value="InterPro"/>
</dbReference>
<dbReference type="OrthoDB" id="2450055at2759"/>
<gene>
    <name evidence="2" type="ORF">POCULU_LOCUS6437</name>
</gene>
<dbReference type="PANTHER" id="PTHR38407:SF1">
    <property type="entry name" value="PROTEIN IVY1"/>
    <property type="match status" value="1"/>
</dbReference>
<organism evidence="2 3">
    <name type="scientific">Paraglomus occultum</name>
    <dbReference type="NCBI Taxonomy" id="144539"/>
    <lineage>
        <taxon>Eukaryota</taxon>
        <taxon>Fungi</taxon>
        <taxon>Fungi incertae sedis</taxon>
        <taxon>Mucoromycota</taxon>
        <taxon>Glomeromycotina</taxon>
        <taxon>Glomeromycetes</taxon>
        <taxon>Paraglomerales</taxon>
        <taxon>Paraglomeraceae</taxon>
        <taxon>Paraglomus</taxon>
    </lineage>
</organism>
<feature type="compositionally biased region" description="Low complexity" evidence="1">
    <location>
        <begin position="306"/>
        <end position="327"/>
    </location>
</feature>
<dbReference type="PANTHER" id="PTHR38407">
    <property type="entry name" value="PROTEIN IVY1"/>
    <property type="match status" value="1"/>
</dbReference>
<dbReference type="InterPro" id="IPR027267">
    <property type="entry name" value="AH/BAR_dom_sf"/>
</dbReference>
<name>A0A9N9G3Z3_9GLOM</name>
<dbReference type="AlphaFoldDB" id="A0A9N9G3Z3"/>
<protein>
    <submittedName>
        <fullName evidence="2">2305_t:CDS:1</fullName>
    </submittedName>
</protein>
<evidence type="ECO:0000313" key="3">
    <source>
        <dbReference type="Proteomes" id="UP000789572"/>
    </source>
</evidence>
<dbReference type="InterPro" id="IPR037470">
    <property type="entry name" value="IVY1"/>
</dbReference>
<dbReference type="SUPFAM" id="SSF103657">
    <property type="entry name" value="BAR/IMD domain-like"/>
    <property type="match status" value="1"/>
</dbReference>
<dbReference type="Gene3D" id="1.20.1270.60">
    <property type="entry name" value="Arfaptin homology (AH) domain/BAR domain"/>
    <property type="match status" value="1"/>
</dbReference>
<dbReference type="GO" id="GO:0042144">
    <property type="term" value="P:vacuole fusion, non-autophagic"/>
    <property type="evidence" value="ECO:0007669"/>
    <property type="project" value="InterPro"/>
</dbReference>
<keyword evidence="3" id="KW-1185">Reference proteome</keyword>
<evidence type="ECO:0000313" key="2">
    <source>
        <dbReference type="EMBL" id="CAG8579908.1"/>
    </source>
</evidence>
<feature type="region of interest" description="Disordered" evidence="1">
    <location>
        <begin position="342"/>
        <end position="373"/>
    </location>
</feature>
<feature type="region of interest" description="Disordered" evidence="1">
    <location>
        <begin position="295"/>
        <end position="327"/>
    </location>
</feature>